<sequence length="231" mass="26347">MHFYHILIRVEDNCSQLLSSELMYKSHEGFASPQEQEDERQLVPHEPSPDQERVDEGSSAPVRKRKKVKAVREIELHKTKDEGHEIEPAGPEAFHVAVVEGLPADYQQMLAVPETDPYRVNREEDGSVVIGFCHKCGYFVGRPGSRSAEELAATMELHSLEWCPMATKAVMTERAAKRRRLELVGRRAEAEHYYVLSDEEWYLFCSKLHWKGVVHAAITSKLPGSPYRPHA</sequence>
<reference evidence="2 3" key="1">
    <citation type="submission" date="2018-08" db="EMBL/GenBank/DDBJ databases">
        <authorList>
            <person name="Laetsch R D."/>
            <person name="Stevens L."/>
            <person name="Kumar S."/>
            <person name="Blaxter L. M."/>
        </authorList>
    </citation>
    <scope>NUCLEOTIDE SEQUENCE [LARGE SCALE GENOMIC DNA]</scope>
</reference>
<protein>
    <submittedName>
        <fullName evidence="2">Uncharacterized protein</fullName>
    </submittedName>
</protein>
<feature type="region of interest" description="Disordered" evidence="1">
    <location>
        <begin position="29"/>
        <end position="68"/>
    </location>
</feature>
<proteinExistence type="predicted"/>
<dbReference type="AlphaFoldDB" id="A0A3P7KJ60"/>
<accession>A0A3P7KJ60</accession>
<dbReference type="OMA" id="SHEGFAS"/>
<organism evidence="2 3">
    <name type="scientific">Litomosoides sigmodontis</name>
    <name type="common">Filarial nematode worm</name>
    <dbReference type="NCBI Taxonomy" id="42156"/>
    <lineage>
        <taxon>Eukaryota</taxon>
        <taxon>Metazoa</taxon>
        <taxon>Ecdysozoa</taxon>
        <taxon>Nematoda</taxon>
        <taxon>Chromadorea</taxon>
        <taxon>Rhabditida</taxon>
        <taxon>Spirurina</taxon>
        <taxon>Spiruromorpha</taxon>
        <taxon>Filarioidea</taxon>
        <taxon>Onchocercidae</taxon>
        <taxon>Litomosoides</taxon>
    </lineage>
</organism>
<evidence type="ECO:0000313" key="2">
    <source>
        <dbReference type="EMBL" id="VDM93400.1"/>
    </source>
</evidence>
<keyword evidence="3" id="KW-1185">Reference proteome</keyword>
<dbReference type="OrthoDB" id="5848276at2759"/>
<evidence type="ECO:0000313" key="3">
    <source>
        <dbReference type="Proteomes" id="UP000277928"/>
    </source>
</evidence>
<name>A0A3P7KJ60_LITSI</name>
<evidence type="ECO:0000256" key="1">
    <source>
        <dbReference type="SAM" id="MobiDB-lite"/>
    </source>
</evidence>
<dbReference type="EMBL" id="UYRX01002637">
    <property type="protein sequence ID" value="VDM93400.1"/>
    <property type="molecule type" value="Genomic_DNA"/>
</dbReference>
<feature type="compositionally biased region" description="Basic and acidic residues" evidence="1">
    <location>
        <begin position="39"/>
        <end position="56"/>
    </location>
</feature>
<gene>
    <name evidence="2" type="ORF">NLS_LOCUS10163</name>
</gene>
<feature type="non-terminal residue" evidence="2">
    <location>
        <position position="231"/>
    </location>
</feature>
<dbReference type="Proteomes" id="UP000277928">
    <property type="component" value="Unassembled WGS sequence"/>
</dbReference>